<evidence type="ECO:0000256" key="1">
    <source>
        <dbReference type="SAM" id="Phobius"/>
    </source>
</evidence>
<feature type="transmembrane region" description="Helical" evidence="1">
    <location>
        <begin position="12"/>
        <end position="33"/>
    </location>
</feature>
<reference evidence="3 4" key="1">
    <citation type="submission" date="2018-09" db="EMBL/GenBank/DDBJ databases">
        <authorList>
            <person name="Grouzdev D.S."/>
            <person name="Krutkina M.S."/>
        </authorList>
    </citation>
    <scope>NUCLEOTIDE SEQUENCE [LARGE SCALE GENOMIC DNA]</scope>
    <source>
        <strain evidence="3 4">RmlP001</strain>
    </source>
</reference>
<evidence type="ECO:0000313" key="4">
    <source>
        <dbReference type="Proteomes" id="UP000289411"/>
    </source>
</evidence>
<accession>A0A4Q2RBS2</accession>
<feature type="domain" description="TadE-like" evidence="2">
    <location>
        <begin position="12"/>
        <end position="51"/>
    </location>
</feature>
<proteinExistence type="predicted"/>
<keyword evidence="1" id="KW-1133">Transmembrane helix</keyword>
<evidence type="ECO:0000313" key="3">
    <source>
        <dbReference type="EMBL" id="RYB03190.1"/>
    </source>
</evidence>
<sequence length="173" mass="18224">MRFKTFLHQAHGAVAVEFAFVVPVMLVLLFGGFEAGRMVDAFMRLNDSAQMMADLVSRQRSVTASQVQDFCSGVGIVMRPFSTVGFSATIASVTRSTSGVVVDWQDTSCGGGPSIAAAATLAAPFIPNLNNSVILVQASFAYHPLVNNAVAPSLAIVKRGYARTRGGVSVAHD</sequence>
<keyword evidence="4" id="KW-1185">Reference proteome</keyword>
<dbReference type="Proteomes" id="UP000289411">
    <property type="component" value="Unassembled WGS sequence"/>
</dbReference>
<protein>
    <submittedName>
        <fullName evidence="3">Pilus assembly protein</fullName>
    </submittedName>
</protein>
<name>A0A4Q2RBS2_9HYPH</name>
<evidence type="ECO:0000259" key="2">
    <source>
        <dbReference type="Pfam" id="PF07811"/>
    </source>
</evidence>
<dbReference type="InterPro" id="IPR012495">
    <property type="entry name" value="TadE-like_dom"/>
</dbReference>
<keyword evidence="1" id="KW-0472">Membrane</keyword>
<reference evidence="3 4" key="2">
    <citation type="submission" date="2019-02" db="EMBL/GenBank/DDBJ databases">
        <title>'Lichenibacterium ramalinii' gen. nov. sp. nov., 'Lichenibacterium minor' gen. nov. sp. nov.</title>
        <authorList>
            <person name="Pankratov T."/>
        </authorList>
    </citation>
    <scope>NUCLEOTIDE SEQUENCE [LARGE SCALE GENOMIC DNA]</scope>
    <source>
        <strain evidence="3 4">RmlP001</strain>
    </source>
</reference>
<comment type="caution">
    <text evidence="3">The sequence shown here is derived from an EMBL/GenBank/DDBJ whole genome shotgun (WGS) entry which is preliminary data.</text>
</comment>
<gene>
    <name evidence="3" type="ORF">D3272_17320</name>
</gene>
<dbReference type="Pfam" id="PF07811">
    <property type="entry name" value="TadE"/>
    <property type="match status" value="1"/>
</dbReference>
<dbReference type="EMBL" id="QYBC01000015">
    <property type="protein sequence ID" value="RYB03190.1"/>
    <property type="molecule type" value="Genomic_DNA"/>
</dbReference>
<dbReference type="RefSeq" id="WP_129220480.1">
    <property type="nucleotide sequence ID" value="NZ_QYBC01000015.1"/>
</dbReference>
<organism evidence="3 4">
    <name type="scientific">Lichenibacterium ramalinae</name>
    <dbReference type="NCBI Taxonomy" id="2316527"/>
    <lineage>
        <taxon>Bacteria</taxon>
        <taxon>Pseudomonadati</taxon>
        <taxon>Pseudomonadota</taxon>
        <taxon>Alphaproteobacteria</taxon>
        <taxon>Hyphomicrobiales</taxon>
        <taxon>Lichenihabitantaceae</taxon>
        <taxon>Lichenibacterium</taxon>
    </lineage>
</organism>
<keyword evidence="1" id="KW-0812">Transmembrane</keyword>
<dbReference type="AlphaFoldDB" id="A0A4Q2RBS2"/>